<keyword evidence="5" id="KW-0067">ATP-binding</keyword>
<name>A0AAN6G767_9BASI</name>
<comment type="similarity">
    <text evidence="5">Belongs to the uridine kinase family.</text>
</comment>
<dbReference type="AlphaFoldDB" id="A0AAN6G767"/>
<evidence type="ECO:0000256" key="1">
    <source>
        <dbReference type="ARBA" id="ARBA00004690"/>
    </source>
</evidence>
<dbReference type="NCBIfam" id="TIGR00235">
    <property type="entry name" value="udk"/>
    <property type="match status" value="1"/>
</dbReference>
<evidence type="ECO:0000256" key="3">
    <source>
        <dbReference type="ARBA" id="ARBA00022741"/>
    </source>
</evidence>
<sequence length="710" mass="75151">MDGSPSIPPEGFTPYLNPYVVDEAPARPRHSTRRGPVKNLVRTENGKGAWYDSRGNPYDAYLIGVAGASASGKSYVSKAILESLPNVPWVAVVSMDSFYKTLTPAQSKLAFENKYDFDHPSAFDMSALFAVLQDLKRCSAVELPTYSFVHHQRQEQVAHMYGPSVVILEGIFALHDPDVRSLLDLKLYCQTDSDVMLARRIRRDMAERGRDLDGILAQYLRFVKPSFETFVAPCARYADLIVPGMNNEVAINVISEHIRTQLEARARKLRLQLAQVSPRPALERYESGLPPTPLPPSDGTSSSTARLDVQPASALASTMESAPSSAGTPGLPPNVILLPQTAQLRGLLTILHDRDTPSTEFIFTCNRIGTLIVEQALTLLPHRDKVITVGGTHGGGQYVGKEMAVEHLCSVSILRSGSVLEKALRRALPALSLGSLLIQSSEDGEPYLYTVSLPTFIRTRAQAQQSYVLITDAQIGTGAAAFMAIRVILDHGVPEDQIVFLTLLASARGGIWAIHRAFPQVRIVVAGIDPGLRKMRIALSAAPDVSSPSMHRDRLAAYPEDEDGAEGTNTTAMSGTGAGGGAGSGTTTAAVPALTLPPSQTQKKTVSLSPGASSPSSTLASLGVGLSLSTSQPAPPPEARAASLSPSLGGRGEAMLAVDRRNQHGGGDAAAAGAGAARGTGAGAGEGSNSKTVFAITPGMGSIGDRYYGT</sequence>
<dbReference type="Gene3D" id="3.40.50.2020">
    <property type="match status" value="1"/>
</dbReference>
<reference evidence="9" key="1">
    <citation type="journal article" date="2023" name="PhytoFront">
        <title>Draft Genome Resources of Seven Strains of Tilletia horrida, Causal Agent of Kernel Smut of Rice.</title>
        <authorList>
            <person name="Khanal S."/>
            <person name="Antony Babu S."/>
            <person name="Zhou X.G."/>
        </authorList>
    </citation>
    <scope>NUCLEOTIDE SEQUENCE</scope>
    <source>
        <strain evidence="9">TX3</strain>
    </source>
</reference>
<dbReference type="NCBIfam" id="NF004018">
    <property type="entry name" value="PRK05480.1"/>
    <property type="match status" value="1"/>
</dbReference>
<dbReference type="Proteomes" id="UP001176521">
    <property type="component" value="Unassembled WGS sequence"/>
</dbReference>
<dbReference type="InterPro" id="IPR029057">
    <property type="entry name" value="PRTase-like"/>
</dbReference>
<dbReference type="Gene3D" id="3.40.50.300">
    <property type="entry name" value="P-loop containing nucleotide triphosphate hydrolases"/>
    <property type="match status" value="1"/>
</dbReference>
<evidence type="ECO:0000256" key="2">
    <source>
        <dbReference type="ARBA" id="ARBA00022679"/>
    </source>
</evidence>
<evidence type="ECO:0000259" key="7">
    <source>
        <dbReference type="Pfam" id="PF00485"/>
    </source>
</evidence>
<dbReference type="CDD" id="cd02023">
    <property type="entry name" value="UMPK"/>
    <property type="match status" value="1"/>
</dbReference>
<keyword evidence="2 5" id="KW-0808">Transferase</keyword>
<dbReference type="EMBL" id="JAPDMQ010000442">
    <property type="protein sequence ID" value="KAK0524611.1"/>
    <property type="molecule type" value="Genomic_DNA"/>
</dbReference>
<comment type="catalytic activity">
    <reaction evidence="5">
        <text>cytidine + ATP = CMP + ADP + H(+)</text>
        <dbReference type="Rhea" id="RHEA:24674"/>
        <dbReference type="ChEBI" id="CHEBI:15378"/>
        <dbReference type="ChEBI" id="CHEBI:17562"/>
        <dbReference type="ChEBI" id="CHEBI:30616"/>
        <dbReference type="ChEBI" id="CHEBI:60377"/>
        <dbReference type="ChEBI" id="CHEBI:456216"/>
        <dbReference type="EC" id="2.7.1.48"/>
    </reaction>
</comment>
<accession>A0AAN6G767</accession>
<dbReference type="SUPFAM" id="SSF53271">
    <property type="entry name" value="PRTase-like"/>
    <property type="match status" value="1"/>
</dbReference>
<evidence type="ECO:0000313" key="10">
    <source>
        <dbReference type="Proteomes" id="UP001176521"/>
    </source>
</evidence>
<feature type="compositionally biased region" description="Low complexity" evidence="6">
    <location>
        <begin position="585"/>
        <end position="598"/>
    </location>
</feature>
<evidence type="ECO:0000259" key="8">
    <source>
        <dbReference type="Pfam" id="PF14681"/>
    </source>
</evidence>
<dbReference type="GO" id="GO:0005524">
    <property type="term" value="F:ATP binding"/>
    <property type="evidence" value="ECO:0007669"/>
    <property type="project" value="UniProtKB-KW"/>
</dbReference>
<protein>
    <recommendedName>
        <fullName evidence="5">Uridine kinase</fullName>
        <ecNumber evidence="5">2.7.1.48</ecNumber>
    </recommendedName>
</protein>
<dbReference type="CDD" id="cd06223">
    <property type="entry name" value="PRTases_typeI"/>
    <property type="match status" value="1"/>
</dbReference>
<comment type="pathway">
    <text evidence="5">Pyrimidine metabolism; CTP biosynthesis via salvage pathway; CTP from cytidine: step 1/3.</text>
</comment>
<dbReference type="Pfam" id="PF00485">
    <property type="entry name" value="PRK"/>
    <property type="match status" value="1"/>
</dbReference>
<gene>
    <name evidence="9" type="primary">URK1</name>
    <name evidence="9" type="ORF">OC842_005777</name>
</gene>
<dbReference type="PANTHER" id="PTHR10285">
    <property type="entry name" value="URIDINE KINASE"/>
    <property type="match status" value="1"/>
</dbReference>
<feature type="compositionally biased region" description="Low complexity" evidence="6">
    <location>
        <begin position="605"/>
        <end position="624"/>
    </location>
</feature>
<dbReference type="FunFam" id="3.40.50.300:FF:002070">
    <property type="entry name" value="Uridine kinase"/>
    <property type="match status" value="1"/>
</dbReference>
<feature type="region of interest" description="Disordered" evidence="6">
    <location>
        <begin position="559"/>
        <end position="650"/>
    </location>
</feature>
<dbReference type="Pfam" id="PF14681">
    <property type="entry name" value="UPRTase"/>
    <property type="match status" value="1"/>
</dbReference>
<evidence type="ECO:0000256" key="5">
    <source>
        <dbReference type="RuleBase" id="RU003825"/>
    </source>
</evidence>
<keyword evidence="4 5" id="KW-0418">Kinase</keyword>
<dbReference type="InterPro" id="IPR000836">
    <property type="entry name" value="PRTase_dom"/>
</dbReference>
<evidence type="ECO:0000256" key="4">
    <source>
        <dbReference type="ARBA" id="ARBA00022777"/>
    </source>
</evidence>
<dbReference type="PRINTS" id="PR00988">
    <property type="entry name" value="URIDINKINASE"/>
</dbReference>
<feature type="domain" description="Phosphoribulokinase/uridine kinase" evidence="7">
    <location>
        <begin position="62"/>
        <end position="246"/>
    </location>
</feature>
<dbReference type="EC" id="2.7.1.48" evidence="5"/>
<dbReference type="SUPFAM" id="SSF52540">
    <property type="entry name" value="P-loop containing nucleoside triphosphate hydrolases"/>
    <property type="match status" value="1"/>
</dbReference>
<feature type="compositionally biased region" description="Gly residues" evidence="6">
    <location>
        <begin position="676"/>
        <end position="686"/>
    </location>
</feature>
<comment type="catalytic activity">
    <reaction evidence="5">
        <text>uridine + ATP = UMP + ADP + H(+)</text>
        <dbReference type="Rhea" id="RHEA:16825"/>
        <dbReference type="ChEBI" id="CHEBI:15378"/>
        <dbReference type="ChEBI" id="CHEBI:16704"/>
        <dbReference type="ChEBI" id="CHEBI:30616"/>
        <dbReference type="ChEBI" id="CHEBI:57865"/>
        <dbReference type="ChEBI" id="CHEBI:456216"/>
        <dbReference type="EC" id="2.7.1.48"/>
    </reaction>
</comment>
<evidence type="ECO:0000313" key="9">
    <source>
        <dbReference type="EMBL" id="KAK0524611.1"/>
    </source>
</evidence>
<organism evidence="9 10">
    <name type="scientific">Tilletia horrida</name>
    <dbReference type="NCBI Taxonomy" id="155126"/>
    <lineage>
        <taxon>Eukaryota</taxon>
        <taxon>Fungi</taxon>
        <taxon>Dikarya</taxon>
        <taxon>Basidiomycota</taxon>
        <taxon>Ustilaginomycotina</taxon>
        <taxon>Exobasidiomycetes</taxon>
        <taxon>Tilletiales</taxon>
        <taxon>Tilletiaceae</taxon>
        <taxon>Tilletia</taxon>
    </lineage>
</organism>
<keyword evidence="10" id="KW-1185">Reference proteome</keyword>
<feature type="region of interest" description="Disordered" evidence="6">
    <location>
        <begin position="282"/>
        <end position="330"/>
    </location>
</feature>
<feature type="region of interest" description="Disordered" evidence="6">
    <location>
        <begin position="663"/>
        <end position="691"/>
    </location>
</feature>
<keyword evidence="3 5" id="KW-0547">Nucleotide-binding</keyword>
<feature type="compositionally biased region" description="Polar residues" evidence="6">
    <location>
        <begin position="315"/>
        <end position="327"/>
    </location>
</feature>
<comment type="caution">
    <text evidence="9">The sequence shown here is derived from an EMBL/GenBank/DDBJ whole genome shotgun (WGS) entry which is preliminary data.</text>
</comment>
<dbReference type="InterPro" id="IPR006083">
    <property type="entry name" value="PRK/URK"/>
</dbReference>
<proteinExistence type="inferred from homology"/>
<feature type="domain" description="Phosphoribosyltransferase" evidence="8">
    <location>
        <begin position="339"/>
        <end position="537"/>
    </location>
</feature>
<comment type="pathway">
    <text evidence="1 5">Pyrimidine metabolism; UMP biosynthesis via salvage pathway; UMP from uridine: step 1/1.</text>
</comment>
<evidence type="ECO:0000256" key="6">
    <source>
        <dbReference type="SAM" id="MobiDB-lite"/>
    </source>
</evidence>
<dbReference type="InterPro" id="IPR000764">
    <property type="entry name" value="Uridine_kinase-like"/>
</dbReference>
<dbReference type="GO" id="GO:0004849">
    <property type="term" value="F:uridine kinase activity"/>
    <property type="evidence" value="ECO:0007669"/>
    <property type="project" value="UniProtKB-EC"/>
</dbReference>
<dbReference type="InterPro" id="IPR027417">
    <property type="entry name" value="P-loop_NTPase"/>
</dbReference>